<sequence length="198" mass="23045">MEARRMRYAKVIEETASLVVGKARHKRRCIECRFQQKLYRNFLRGHLNAPIVTCHDTPGIHIIFNRLFHGLLPRLRGETDLHPTHWCFANFANQQDRHPTRDQILRIRCPACEKWQNSRAFGMTPVDAEGTCSSAEYFSPVLKGSMIRMEQSSPLCHYCRATTHGKEATATRLADVALEMLRKDIFSALQKVWNNWEY</sequence>
<evidence type="ECO:0000313" key="2">
    <source>
        <dbReference type="Proteomes" id="UP001303160"/>
    </source>
</evidence>
<dbReference type="EMBL" id="MU863876">
    <property type="protein sequence ID" value="KAK4205390.1"/>
    <property type="molecule type" value="Genomic_DNA"/>
</dbReference>
<name>A0AAN7B1Y9_9PEZI</name>
<reference evidence="1" key="1">
    <citation type="journal article" date="2023" name="Mol. Phylogenet. Evol.">
        <title>Genome-scale phylogeny and comparative genomics of the fungal order Sordariales.</title>
        <authorList>
            <person name="Hensen N."/>
            <person name="Bonometti L."/>
            <person name="Westerberg I."/>
            <person name="Brannstrom I.O."/>
            <person name="Guillou S."/>
            <person name="Cros-Aarteil S."/>
            <person name="Calhoun S."/>
            <person name="Haridas S."/>
            <person name="Kuo A."/>
            <person name="Mondo S."/>
            <person name="Pangilinan J."/>
            <person name="Riley R."/>
            <person name="LaButti K."/>
            <person name="Andreopoulos B."/>
            <person name="Lipzen A."/>
            <person name="Chen C."/>
            <person name="Yan M."/>
            <person name="Daum C."/>
            <person name="Ng V."/>
            <person name="Clum A."/>
            <person name="Steindorff A."/>
            <person name="Ohm R.A."/>
            <person name="Martin F."/>
            <person name="Silar P."/>
            <person name="Natvig D.O."/>
            <person name="Lalanne C."/>
            <person name="Gautier V."/>
            <person name="Ament-Velasquez S.L."/>
            <person name="Kruys A."/>
            <person name="Hutchinson M.I."/>
            <person name="Powell A.J."/>
            <person name="Barry K."/>
            <person name="Miller A.N."/>
            <person name="Grigoriev I.V."/>
            <person name="Debuchy R."/>
            <person name="Gladieux P."/>
            <person name="Hiltunen Thoren M."/>
            <person name="Johannesson H."/>
        </authorList>
    </citation>
    <scope>NUCLEOTIDE SEQUENCE</scope>
    <source>
        <strain evidence="1">CBS 315.58</strain>
    </source>
</reference>
<evidence type="ECO:0000313" key="1">
    <source>
        <dbReference type="EMBL" id="KAK4205390.1"/>
    </source>
</evidence>
<gene>
    <name evidence="1" type="ORF">QBC40DRAFT_35623</name>
</gene>
<protein>
    <submittedName>
        <fullName evidence="1">Uncharacterized protein</fullName>
    </submittedName>
</protein>
<comment type="caution">
    <text evidence="1">The sequence shown here is derived from an EMBL/GenBank/DDBJ whole genome shotgun (WGS) entry which is preliminary data.</text>
</comment>
<accession>A0AAN7B1Y9</accession>
<keyword evidence="2" id="KW-1185">Reference proteome</keyword>
<proteinExistence type="predicted"/>
<reference evidence="1" key="2">
    <citation type="submission" date="2023-05" db="EMBL/GenBank/DDBJ databases">
        <authorList>
            <consortium name="Lawrence Berkeley National Laboratory"/>
            <person name="Steindorff A."/>
            <person name="Hensen N."/>
            <person name="Bonometti L."/>
            <person name="Westerberg I."/>
            <person name="Brannstrom I.O."/>
            <person name="Guillou S."/>
            <person name="Cros-Aarteil S."/>
            <person name="Calhoun S."/>
            <person name="Haridas S."/>
            <person name="Kuo A."/>
            <person name="Mondo S."/>
            <person name="Pangilinan J."/>
            <person name="Riley R."/>
            <person name="Labutti K."/>
            <person name="Andreopoulos B."/>
            <person name="Lipzen A."/>
            <person name="Chen C."/>
            <person name="Yanf M."/>
            <person name="Daum C."/>
            <person name="Ng V."/>
            <person name="Clum A."/>
            <person name="Ohm R."/>
            <person name="Martin F."/>
            <person name="Silar P."/>
            <person name="Natvig D."/>
            <person name="Lalanne C."/>
            <person name="Gautier V."/>
            <person name="Ament-Velasquez S.L."/>
            <person name="Kruys A."/>
            <person name="Hutchinson M.I."/>
            <person name="Powell A.J."/>
            <person name="Barry K."/>
            <person name="Miller A.N."/>
            <person name="Grigoriev I.V."/>
            <person name="Debuchy R."/>
            <person name="Gladieux P."/>
            <person name="Thoren M.H."/>
            <person name="Johannesson H."/>
        </authorList>
    </citation>
    <scope>NUCLEOTIDE SEQUENCE</scope>
    <source>
        <strain evidence="1">CBS 315.58</strain>
    </source>
</reference>
<dbReference type="Proteomes" id="UP001303160">
    <property type="component" value="Unassembled WGS sequence"/>
</dbReference>
<dbReference type="AlphaFoldDB" id="A0AAN7B1Y9"/>
<organism evidence="1 2">
    <name type="scientific">Triangularia verruculosa</name>
    <dbReference type="NCBI Taxonomy" id="2587418"/>
    <lineage>
        <taxon>Eukaryota</taxon>
        <taxon>Fungi</taxon>
        <taxon>Dikarya</taxon>
        <taxon>Ascomycota</taxon>
        <taxon>Pezizomycotina</taxon>
        <taxon>Sordariomycetes</taxon>
        <taxon>Sordariomycetidae</taxon>
        <taxon>Sordariales</taxon>
        <taxon>Podosporaceae</taxon>
        <taxon>Triangularia</taxon>
    </lineage>
</organism>